<evidence type="ECO:0000256" key="1">
    <source>
        <dbReference type="SAM" id="MobiDB-lite"/>
    </source>
</evidence>
<feature type="region of interest" description="Disordered" evidence="1">
    <location>
        <begin position="357"/>
        <end position="394"/>
    </location>
</feature>
<dbReference type="OrthoDB" id="10598895at2759"/>
<feature type="compositionally biased region" description="Low complexity" evidence="1">
    <location>
        <begin position="370"/>
        <end position="392"/>
    </location>
</feature>
<accession>A0A9P8VL74</accession>
<organism evidence="2 3">
    <name type="scientific">Plectosphaerella plurivora</name>
    <dbReference type="NCBI Taxonomy" id="936078"/>
    <lineage>
        <taxon>Eukaryota</taxon>
        <taxon>Fungi</taxon>
        <taxon>Dikarya</taxon>
        <taxon>Ascomycota</taxon>
        <taxon>Pezizomycotina</taxon>
        <taxon>Sordariomycetes</taxon>
        <taxon>Hypocreomycetidae</taxon>
        <taxon>Glomerellales</taxon>
        <taxon>Plectosphaerellaceae</taxon>
        <taxon>Plectosphaerella</taxon>
    </lineage>
</organism>
<dbReference type="Proteomes" id="UP000770015">
    <property type="component" value="Unassembled WGS sequence"/>
</dbReference>
<gene>
    <name evidence="2" type="ORF">F5X68DRAFT_227520</name>
</gene>
<evidence type="ECO:0000313" key="3">
    <source>
        <dbReference type="Proteomes" id="UP000770015"/>
    </source>
</evidence>
<evidence type="ECO:0000313" key="2">
    <source>
        <dbReference type="EMBL" id="KAH6695546.1"/>
    </source>
</evidence>
<feature type="region of interest" description="Disordered" evidence="1">
    <location>
        <begin position="79"/>
        <end position="188"/>
    </location>
</feature>
<feature type="region of interest" description="Disordered" evidence="1">
    <location>
        <begin position="201"/>
        <end position="232"/>
    </location>
</feature>
<protein>
    <submittedName>
        <fullName evidence="2">Uncharacterized protein</fullName>
    </submittedName>
</protein>
<feature type="compositionally biased region" description="Low complexity" evidence="1">
    <location>
        <begin position="201"/>
        <end position="211"/>
    </location>
</feature>
<proteinExistence type="predicted"/>
<dbReference type="AlphaFoldDB" id="A0A9P8VL74"/>
<sequence>MTLTSFVGSLKPKNKKRPGPSLTLNTSFASQHLGTIRSGESLDIKSLDISNSSVATSSTWVPPSPTSTEFSLSTSSVESMTSFDTQDTDPDDLVTWVHRPASPTTSDNGEPSRPSSPSSVETVNGKGCGTETPIVPDASDAKKKRRVASSRKERGSHTSFLPSTTPPTPHDHGSSRAGGEPDVISPLPSITSTLISQKYYSSSRISKPRSSTATMKGKGKSTNVPAELDPRSPGSGIVFLQTFLQEHWEPQSEECRVNEATTLASLLAIGKQSNHEGISNCRNLIQCPGLNDEIAVSLWTVLSGSIPTPEDLLLQDDTCSVLSIESVERFMVPRKKSNDESTIASLQLVERCILPQPPAKPRRSSWIIGRSNDISESSTSSSTTSSIPRSRSMASLREWGRRQASMFNEVGVMLGRGYGSQPYDDERELRIFILKAMNGVGMSAQDGLAAMQRYSVDGMK</sequence>
<keyword evidence="3" id="KW-1185">Reference proteome</keyword>
<feature type="region of interest" description="Disordered" evidence="1">
    <location>
        <begin position="1"/>
        <end position="26"/>
    </location>
</feature>
<reference evidence="2" key="1">
    <citation type="journal article" date="2021" name="Nat. Commun.">
        <title>Genetic determinants of endophytism in the Arabidopsis root mycobiome.</title>
        <authorList>
            <person name="Mesny F."/>
            <person name="Miyauchi S."/>
            <person name="Thiergart T."/>
            <person name="Pickel B."/>
            <person name="Atanasova L."/>
            <person name="Karlsson M."/>
            <person name="Huettel B."/>
            <person name="Barry K.W."/>
            <person name="Haridas S."/>
            <person name="Chen C."/>
            <person name="Bauer D."/>
            <person name="Andreopoulos W."/>
            <person name="Pangilinan J."/>
            <person name="LaButti K."/>
            <person name="Riley R."/>
            <person name="Lipzen A."/>
            <person name="Clum A."/>
            <person name="Drula E."/>
            <person name="Henrissat B."/>
            <person name="Kohler A."/>
            <person name="Grigoriev I.V."/>
            <person name="Martin F.M."/>
            <person name="Hacquard S."/>
        </authorList>
    </citation>
    <scope>NUCLEOTIDE SEQUENCE</scope>
    <source>
        <strain evidence="2">MPI-SDFR-AT-0117</strain>
    </source>
</reference>
<comment type="caution">
    <text evidence="2">The sequence shown here is derived from an EMBL/GenBank/DDBJ whole genome shotgun (WGS) entry which is preliminary data.</text>
</comment>
<dbReference type="EMBL" id="JAGSXJ010000002">
    <property type="protein sequence ID" value="KAH6695546.1"/>
    <property type="molecule type" value="Genomic_DNA"/>
</dbReference>
<name>A0A9P8VL74_9PEZI</name>